<dbReference type="OrthoDB" id="298589at2157"/>
<dbReference type="EMBL" id="CP002363">
    <property type="protein sequence ID" value="ADV64859.1"/>
    <property type="molecule type" value="Genomic_DNA"/>
</dbReference>
<gene>
    <name evidence="1" type="ordered locus">Desmu_0549</name>
</gene>
<keyword evidence="2" id="KW-1185">Reference proteome</keyword>
<reference evidence="2" key="1">
    <citation type="submission" date="2010-11" db="EMBL/GenBank/DDBJ databases">
        <title>The complete genome of Desulfurococcus mucosus DSM 2162.</title>
        <authorList>
            <consortium name="US DOE Joint Genome Institute (JGI-PGF)"/>
            <person name="Lucas S."/>
            <person name="Copeland A."/>
            <person name="Lapidus A."/>
            <person name="Bruce D."/>
            <person name="Goodwin L."/>
            <person name="Pitluck S."/>
            <person name="Kyrpides N."/>
            <person name="Mavromatis K."/>
            <person name="Pagani I."/>
            <person name="Ivanova N."/>
            <person name="Ovchinnikova G."/>
            <person name="Chertkov O."/>
            <person name="Held B."/>
            <person name="Brettin T."/>
            <person name="Detter J.C."/>
            <person name="Tapia R."/>
            <person name="Han C."/>
            <person name="Land M."/>
            <person name="Hauser L."/>
            <person name="Markowitz V."/>
            <person name="Cheng J.-F."/>
            <person name="Hugenholtz P."/>
            <person name="Woyke T."/>
            <person name="Wu D."/>
            <person name="Wirth R."/>
            <person name="Bilek Y."/>
            <person name="Hader T."/>
            <person name="Klenk H.-P."/>
            <person name="Eisen J.A."/>
        </authorList>
    </citation>
    <scope>NUCLEOTIDE SEQUENCE [LARGE SCALE GENOMIC DNA]</scope>
    <source>
        <strain evidence="2">ATCC 35584 / DSM 2162 / JCM 9187 / O7/1</strain>
    </source>
</reference>
<dbReference type="GeneID" id="10153242"/>
<dbReference type="KEGG" id="dmu:Desmu_0549"/>
<dbReference type="Proteomes" id="UP000001068">
    <property type="component" value="Chromosome"/>
</dbReference>
<evidence type="ECO:0000313" key="1">
    <source>
        <dbReference type="EMBL" id="ADV64859.1"/>
    </source>
</evidence>
<accession>E8R8N3</accession>
<protein>
    <submittedName>
        <fullName evidence="1">Uncharacterized protein</fullName>
    </submittedName>
</protein>
<name>E8R8N3_DESM0</name>
<proteinExistence type="predicted"/>
<reference evidence="1 2" key="2">
    <citation type="journal article" date="2011" name="Stand. Genomic Sci.">
        <title>Complete genome sequence of Desulfurococcus mucosus type strain (O7/1).</title>
        <authorList>
            <person name="Wirth R."/>
            <person name="Chertkov O."/>
            <person name="Held B."/>
            <person name="Lapidus A."/>
            <person name="Nolan M."/>
            <person name="Lucas S."/>
            <person name="Hammon N."/>
            <person name="Deshpande S."/>
            <person name="Cheng J.F."/>
            <person name="Tapia R."/>
            <person name="Han C."/>
            <person name="Goodwin L."/>
            <person name="Pitluck S."/>
            <person name="Liolios K."/>
            <person name="Ioanna P."/>
            <person name="Ivanova N."/>
            <person name="Mavromatis K."/>
            <person name="Mikhailova N."/>
            <person name="Pati A."/>
            <person name="Chen A."/>
            <person name="Palaniappan K."/>
            <person name="Land M."/>
            <person name="Hauser L."/>
            <person name="Chang Y.J."/>
            <person name="Jeffries C.D."/>
            <person name="Bilek Y."/>
            <person name="Hader T."/>
            <person name="Rohde M."/>
            <person name="Spring S."/>
            <person name="Sikorski J."/>
            <person name="Goker M."/>
            <person name="Woyke T."/>
            <person name="Bristow J."/>
            <person name="Eisen J.A."/>
            <person name="Markowitz V."/>
            <person name="Hugenholtz P."/>
            <person name="Kyrpides N.C."/>
            <person name="Klenk H.P."/>
        </authorList>
    </citation>
    <scope>NUCLEOTIDE SEQUENCE [LARGE SCALE GENOMIC DNA]</scope>
    <source>
        <strain evidence="2">ATCC 35584 / DSM 2162 / JCM 9187 / O7/1</strain>
    </source>
</reference>
<dbReference type="RefSeq" id="WP_013562081.1">
    <property type="nucleotide sequence ID" value="NC_014961.1"/>
</dbReference>
<evidence type="ECO:0000313" key="2">
    <source>
        <dbReference type="Proteomes" id="UP000001068"/>
    </source>
</evidence>
<dbReference type="AlphaFoldDB" id="E8R8N3"/>
<dbReference type="HOGENOM" id="CLU_093138_0_0_2"/>
<organism evidence="1 2">
    <name type="scientific">Desulfurococcus mucosus (strain ATCC 35584 / DSM 2162 / JCM 9187 / O7/1)</name>
    <dbReference type="NCBI Taxonomy" id="765177"/>
    <lineage>
        <taxon>Archaea</taxon>
        <taxon>Thermoproteota</taxon>
        <taxon>Thermoprotei</taxon>
        <taxon>Desulfurococcales</taxon>
        <taxon>Desulfurococcaceae</taxon>
        <taxon>Desulfurococcus</taxon>
    </lineage>
</organism>
<dbReference type="STRING" id="765177.Desmu_0549"/>
<dbReference type="eggNOG" id="arCOG06048">
    <property type="taxonomic scope" value="Archaea"/>
</dbReference>
<sequence length="279" mass="31481">MTHHFVGLPAEGFAEEAVGIVEKARERGVVLRIMGALGIYIHCRDKPESLRLYDALGRFKDKGLVFTDLDLAAYGKQRGAVMDLFEKELGFKYDPYVKALFAGKRLIYHHPGGLYHVDVFFDKLEFSHDVYLGDKPGKGVLELDYPTLPLAYLVLEKLQIHRINWKDLVDLAVIFHAHRLCGEGGGKADCIDEEAVATPLADDWGFWYDAVVNIGKVKDILAEAVKQGKIQEADATLITGRLDRLLATIEAKPKTKNWVKRSKVGTSKPWYREVEELER</sequence>